<sequence>MASKRRMPRPGTIKVFKPPTYNQMIDFEELALKDKDFSELLDASDGIFSFRKPEHVLQLAKSLLKRDFGLTMKLPNDRLCPAIPIRWSYVRWVQGLIDSTSVTYRDGHDPFRPVLGIDVGVGSSCIYPLLACSARSSWKFIGTDIDDTNYNHAVYNVTSNSLDRRIKLVKTHPNEPFWSRGSLDFEKADFTMCNPPFFGSIEELKSTFDHKAPPAVCTGADVEMVTRGGEVAYVSSMVEESKVLGLRIQWYTSQLGKAASLPIIVRKLKTLGCVNWAVGVLNPNERTRRWVIGWSWADLKPSDDIARNDEISVRQMPATEDTIAMSEHTKEDLANSINSILNSLPLAWSNDPGNFTGIAIMKGDVWSRAARRKMKRQGVGTTEPSVNSTEMTLASPIQNTNASVSEMVVRVSIAKDSVKLRWLKGIDNVLWESFRGMMRRKLQRDSQAGKPGQSIG</sequence>
<comment type="similarity">
    <text evidence="1 5">Belongs to the methyltransferase superfamily. METTL16/RlmF family.</text>
</comment>
<dbReference type="AlphaFoldDB" id="A0A517L9L9"/>
<keyword evidence="4 6" id="KW-0949">S-adenosyl-L-methionine</keyword>
<dbReference type="EMBL" id="CP042191">
    <property type="protein sequence ID" value="QDS72326.1"/>
    <property type="molecule type" value="Genomic_DNA"/>
</dbReference>
<keyword evidence="2 5" id="KW-0489">Methyltransferase</keyword>
<dbReference type="EC" id="2.1.1.-" evidence="5"/>
<evidence type="ECO:0000313" key="8">
    <source>
        <dbReference type="Proteomes" id="UP000316270"/>
    </source>
</evidence>
<proteinExistence type="inferred from homology"/>
<name>A0A517L9L9_9PEZI</name>
<protein>
    <recommendedName>
        <fullName evidence="5">U6 small nuclear RNA (adenine-(43)-N(6))-methyltransferase</fullName>
        <ecNumber evidence="5">2.1.1.-</ecNumber>
    </recommendedName>
</protein>
<evidence type="ECO:0000313" key="7">
    <source>
        <dbReference type="EMBL" id="QDS72326.1"/>
    </source>
</evidence>
<keyword evidence="3 5" id="KW-0808">Transferase</keyword>
<feature type="binding site" evidence="6">
    <location>
        <position position="86"/>
    </location>
    <ligand>
        <name>S-adenosyl-L-methionine</name>
        <dbReference type="ChEBI" id="CHEBI:59789"/>
    </ligand>
</feature>
<dbReference type="Pfam" id="PF05971">
    <property type="entry name" value="Methyltransf_10"/>
    <property type="match status" value="1"/>
</dbReference>
<dbReference type="InterPro" id="IPR010286">
    <property type="entry name" value="METTL16/RlmF"/>
</dbReference>
<reference evidence="7 8" key="1">
    <citation type="submission" date="2019-07" db="EMBL/GenBank/DDBJ databases">
        <title>Finished genome of Venturia effusa.</title>
        <authorList>
            <person name="Young C.A."/>
            <person name="Cox M.P."/>
            <person name="Ganley A.R.D."/>
            <person name="David W.J."/>
        </authorList>
    </citation>
    <scope>NUCLEOTIDE SEQUENCE [LARGE SCALE GENOMIC DNA]</scope>
    <source>
        <strain evidence="8">albino</strain>
    </source>
</reference>
<evidence type="ECO:0000256" key="1">
    <source>
        <dbReference type="ARBA" id="ARBA00005878"/>
    </source>
</evidence>
<evidence type="ECO:0000256" key="3">
    <source>
        <dbReference type="ARBA" id="ARBA00022679"/>
    </source>
</evidence>
<dbReference type="GO" id="GO:0070475">
    <property type="term" value="P:rRNA base methylation"/>
    <property type="evidence" value="ECO:0007669"/>
    <property type="project" value="TreeGrafter"/>
</dbReference>
<dbReference type="Proteomes" id="UP000316270">
    <property type="component" value="Chromosome 7"/>
</dbReference>
<dbReference type="GO" id="GO:0008168">
    <property type="term" value="F:methyltransferase activity"/>
    <property type="evidence" value="ECO:0007669"/>
    <property type="project" value="UniProtKB-UniRule"/>
</dbReference>
<dbReference type="GO" id="GO:0005634">
    <property type="term" value="C:nucleus"/>
    <property type="evidence" value="ECO:0007669"/>
    <property type="project" value="TreeGrafter"/>
</dbReference>
<dbReference type="SUPFAM" id="SSF53335">
    <property type="entry name" value="S-adenosyl-L-methionine-dependent methyltransferases"/>
    <property type="match status" value="1"/>
</dbReference>
<organism evidence="7 8">
    <name type="scientific">Venturia effusa</name>
    <dbReference type="NCBI Taxonomy" id="50376"/>
    <lineage>
        <taxon>Eukaryota</taxon>
        <taxon>Fungi</taxon>
        <taxon>Dikarya</taxon>
        <taxon>Ascomycota</taxon>
        <taxon>Pezizomycotina</taxon>
        <taxon>Dothideomycetes</taxon>
        <taxon>Pleosporomycetidae</taxon>
        <taxon>Venturiales</taxon>
        <taxon>Venturiaceae</taxon>
        <taxon>Venturia</taxon>
    </lineage>
</organism>
<evidence type="ECO:0000256" key="4">
    <source>
        <dbReference type="ARBA" id="ARBA00022691"/>
    </source>
</evidence>
<dbReference type="Gene3D" id="3.40.50.150">
    <property type="entry name" value="Vaccinia Virus protein VP39"/>
    <property type="match status" value="1"/>
</dbReference>
<evidence type="ECO:0000256" key="2">
    <source>
        <dbReference type="ARBA" id="ARBA00022603"/>
    </source>
</evidence>
<gene>
    <name evidence="7" type="ORF">FKW77_007761</name>
</gene>
<dbReference type="InterPro" id="IPR029063">
    <property type="entry name" value="SAM-dependent_MTases_sf"/>
</dbReference>
<accession>A0A517L9L9</accession>
<dbReference type="InterPro" id="IPR017182">
    <property type="entry name" value="METTL16/PsiM"/>
</dbReference>
<dbReference type="PANTHER" id="PTHR13393">
    <property type="entry name" value="SAM-DEPENDENT METHYLTRANSFERASE"/>
    <property type="match status" value="1"/>
</dbReference>
<evidence type="ECO:0000256" key="5">
    <source>
        <dbReference type="PIRNR" id="PIRNR037350"/>
    </source>
</evidence>
<dbReference type="PIRSF" id="PIRSF037350">
    <property type="entry name" value="Mtase_ZK1128_prd"/>
    <property type="match status" value="1"/>
</dbReference>
<feature type="binding site" evidence="6">
    <location>
        <position position="144"/>
    </location>
    <ligand>
        <name>S-adenosyl-L-methionine</name>
        <dbReference type="ChEBI" id="CHEBI:59789"/>
    </ligand>
</feature>
<keyword evidence="8" id="KW-1185">Reference proteome</keyword>
<dbReference type="OrthoDB" id="514248at2759"/>
<dbReference type="PANTHER" id="PTHR13393:SF0">
    <property type="entry name" value="RNA N6-ADENOSINE-METHYLTRANSFERASE METTL16"/>
    <property type="match status" value="1"/>
</dbReference>
<feature type="binding site" evidence="6">
    <location>
        <position position="194"/>
    </location>
    <ligand>
        <name>S-adenosyl-L-methionine</name>
        <dbReference type="ChEBI" id="CHEBI:59789"/>
    </ligand>
</feature>
<dbReference type="CDD" id="cd02440">
    <property type="entry name" value="AdoMet_MTases"/>
    <property type="match status" value="1"/>
</dbReference>
<evidence type="ECO:0000256" key="6">
    <source>
        <dbReference type="PIRSR" id="PIRSR037350-1"/>
    </source>
</evidence>
<feature type="binding site" evidence="6">
    <location>
        <position position="120"/>
    </location>
    <ligand>
        <name>S-adenosyl-L-methionine</name>
        <dbReference type="ChEBI" id="CHEBI:59789"/>
    </ligand>
</feature>
<dbReference type="STRING" id="50376.A0A517L9L9"/>